<dbReference type="EMBL" id="JABMIG020000046">
    <property type="protein sequence ID" value="KAL3798411.1"/>
    <property type="molecule type" value="Genomic_DNA"/>
</dbReference>
<evidence type="ECO:0000313" key="8">
    <source>
        <dbReference type="Proteomes" id="UP001516023"/>
    </source>
</evidence>
<dbReference type="InterPro" id="IPR023166">
    <property type="entry name" value="BaiN-like_dom_sf"/>
</dbReference>
<dbReference type="SUPFAM" id="SSF160996">
    <property type="entry name" value="HI0933 insert domain-like"/>
    <property type="match status" value="1"/>
</dbReference>
<feature type="domain" description="RsdA/BaiN/AoA(So)-like Rossmann fold-like" evidence="5">
    <location>
        <begin position="52"/>
        <end position="545"/>
    </location>
</feature>
<evidence type="ECO:0000313" key="7">
    <source>
        <dbReference type="EMBL" id="KAL3798411.1"/>
    </source>
</evidence>
<dbReference type="AlphaFoldDB" id="A0ABD3QG06"/>
<protein>
    <recommendedName>
        <fullName evidence="9">Aminoacetone oxidase family FAD-binding enzyme</fullName>
    </recommendedName>
</protein>
<keyword evidence="3" id="KW-0274">FAD</keyword>
<dbReference type="InterPro" id="IPR036188">
    <property type="entry name" value="FAD/NAD-bd_sf"/>
</dbReference>
<evidence type="ECO:0000259" key="6">
    <source>
        <dbReference type="Pfam" id="PF22780"/>
    </source>
</evidence>
<sequence length="555" mass="61099">PEKKINIERSNNNIPLRTIPSHATARWTRHSNRSTSNMSMSMTSNSQQEREKIAVIGGGASGMFAATAAADYLQKFHADKRGDGVHGCDVIVFEGTSRTMSKVRISGGGRCNVMHDRTKPLPQILSSYPRGSKELRGLYTKRFTPNDAYDWFSSRGVQLKTEGDGRMFPDTDDSQTIIDAITNAAIRAGVRLRIKEKVENVEYRKKHNGEAKCFALKLSSKTQSQERIITEEVFDSVVLATGSFAIGHEIARSLGHNIVMPVPSLFTFDAKDLVKENGLFHGLAGVSLPMARLSLTITDDMHSSANELPADEMELSDTKITSNIQKKKRRGAKKKSSSIIQEGPLLITHHGISGPATLRLSAFAAREFHAVNYKCKVNIHFCPKFEEEQRLVNGASGSSDTILTDELWKMTQLIPKRKISTGCPLFMKELEYEGNGPIISKRLWSTLVKYSSIPTDTTWGDASKSMIRSLASALTSFPLTVTSKGTFKEEFVTAGGIHLKEVDMTNMESKIIPGLFMCGEVLDVDGVTGGFNFMNCWSTGFVAGEGAAEFCMDNN</sequence>
<dbReference type="Proteomes" id="UP001516023">
    <property type="component" value="Unassembled WGS sequence"/>
</dbReference>
<feature type="compositionally biased region" description="Low complexity" evidence="4">
    <location>
        <begin position="33"/>
        <end position="46"/>
    </location>
</feature>
<dbReference type="Gene3D" id="3.50.50.60">
    <property type="entry name" value="FAD/NAD(P)-binding domain"/>
    <property type="match status" value="1"/>
</dbReference>
<feature type="domain" description="RsdA/BaiN/AoA(So)-like insert" evidence="6">
    <location>
        <begin position="334"/>
        <end position="394"/>
    </location>
</feature>
<dbReference type="InterPro" id="IPR057661">
    <property type="entry name" value="RsdA/BaiN/AoA(So)_Rossmann"/>
</dbReference>
<dbReference type="InterPro" id="IPR055178">
    <property type="entry name" value="RsdA/BaiN/AoA(So)-like_dom"/>
</dbReference>
<accession>A0ABD3QG06</accession>
<dbReference type="Pfam" id="PF03486">
    <property type="entry name" value="HI0933_like"/>
    <property type="match status" value="1"/>
</dbReference>
<dbReference type="Pfam" id="PF22780">
    <property type="entry name" value="HI0933_like_1st"/>
    <property type="match status" value="1"/>
</dbReference>
<feature type="non-terminal residue" evidence="7">
    <location>
        <position position="1"/>
    </location>
</feature>
<dbReference type="PANTHER" id="PTHR42887:SF2">
    <property type="entry name" value="OS12G0638800 PROTEIN"/>
    <property type="match status" value="1"/>
</dbReference>
<organism evidence="7 8">
    <name type="scientific">Cyclotella cryptica</name>
    <dbReference type="NCBI Taxonomy" id="29204"/>
    <lineage>
        <taxon>Eukaryota</taxon>
        <taxon>Sar</taxon>
        <taxon>Stramenopiles</taxon>
        <taxon>Ochrophyta</taxon>
        <taxon>Bacillariophyta</taxon>
        <taxon>Coscinodiscophyceae</taxon>
        <taxon>Thalassiosirophycidae</taxon>
        <taxon>Stephanodiscales</taxon>
        <taxon>Stephanodiscaceae</taxon>
        <taxon>Cyclotella</taxon>
    </lineage>
</organism>
<proteinExistence type="predicted"/>
<dbReference type="PANTHER" id="PTHR42887">
    <property type="entry name" value="OS12G0638800 PROTEIN"/>
    <property type="match status" value="1"/>
</dbReference>
<evidence type="ECO:0000256" key="3">
    <source>
        <dbReference type="ARBA" id="ARBA00022827"/>
    </source>
</evidence>
<gene>
    <name evidence="7" type="ORF">HJC23_005064</name>
</gene>
<keyword evidence="8" id="KW-1185">Reference proteome</keyword>
<evidence type="ECO:0000259" key="5">
    <source>
        <dbReference type="Pfam" id="PF03486"/>
    </source>
</evidence>
<name>A0ABD3QG06_9STRA</name>
<reference evidence="7 8" key="1">
    <citation type="journal article" date="2020" name="G3 (Bethesda)">
        <title>Improved Reference Genome for Cyclotella cryptica CCMP332, a Model for Cell Wall Morphogenesis, Salinity Adaptation, and Lipid Production in Diatoms (Bacillariophyta).</title>
        <authorList>
            <person name="Roberts W.R."/>
            <person name="Downey K.M."/>
            <person name="Ruck E.C."/>
            <person name="Traller J.C."/>
            <person name="Alverson A.J."/>
        </authorList>
    </citation>
    <scope>NUCLEOTIDE SEQUENCE [LARGE SCALE GENOMIC DNA]</scope>
    <source>
        <strain evidence="7 8">CCMP332</strain>
    </source>
</reference>
<evidence type="ECO:0000256" key="2">
    <source>
        <dbReference type="ARBA" id="ARBA00022630"/>
    </source>
</evidence>
<keyword evidence="2" id="KW-0285">Flavoprotein</keyword>
<feature type="region of interest" description="Disordered" evidence="4">
    <location>
        <begin position="27"/>
        <end position="49"/>
    </location>
</feature>
<evidence type="ECO:0008006" key="9">
    <source>
        <dbReference type="Google" id="ProtNLM"/>
    </source>
</evidence>
<evidence type="ECO:0000256" key="4">
    <source>
        <dbReference type="SAM" id="MobiDB-lite"/>
    </source>
</evidence>
<dbReference type="Gene3D" id="2.40.30.10">
    <property type="entry name" value="Translation factors"/>
    <property type="match status" value="1"/>
</dbReference>
<comment type="caution">
    <text evidence="7">The sequence shown here is derived from an EMBL/GenBank/DDBJ whole genome shotgun (WGS) entry which is preliminary data.</text>
</comment>
<dbReference type="Gene3D" id="1.10.8.260">
    <property type="entry name" value="HI0933 insert domain-like"/>
    <property type="match status" value="1"/>
</dbReference>
<dbReference type="SUPFAM" id="SSF51905">
    <property type="entry name" value="FAD/NAD(P)-binding domain"/>
    <property type="match status" value="1"/>
</dbReference>
<comment type="cofactor">
    <cofactor evidence="1">
        <name>FAD</name>
        <dbReference type="ChEBI" id="CHEBI:57692"/>
    </cofactor>
</comment>
<dbReference type="InterPro" id="IPR004792">
    <property type="entry name" value="BaiN-like"/>
</dbReference>
<evidence type="ECO:0000256" key="1">
    <source>
        <dbReference type="ARBA" id="ARBA00001974"/>
    </source>
</evidence>